<reference evidence="3" key="2">
    <citation type="submission" date="2020-06" db="EMBL/GenBank/DDBJ databases">
        <title>Helianthus annuus Genome sequencing and assembly Release 2.</title>
        <authorList>
            <person name="Gouzy J."/>
            <person name="Langlade N."/>
            <person name="Munos S."/>
        </authorList>
    </citation>
    <scope>NUCLEOTIDE SEQUENCE</scope>
    <source>
        <tissue evidence="3">Leaves</tissue>
    </source>
</reference>
<name>A0A9K3H8Y9_HELAN</name>
<proteinExistence type="inferred from homology"/>
<dbReference type="Gramene" id="mRNA:HanXRQr2_Chr14g0660311">
    <property type="protein sequence ID" value="CDS:HanXRQr2_Chr14g0660311.1"/>
    <property type="gene ID" value="HanXRQr2_Chr14g0660311"/>
</dbReference>
<evidence type="ECO:0000313" key="3">
    <source>
        <dbReference type="EMBL" id="KAF5770516.1"/>
    </source>
</evidence>
<accession>A0A9K3H8Y9</accession>
<evidence type="ECO:0000259" key="2">
    <source>
        <dbReference type="Pfam" id="PF14432"/>
    </source>
</evidence>
<dbReference type="Pfam" id="PF14432">
    <property type="entry name" value="DYW_deaminase"/>
    <property type="match status" value="1"/>
</dbReference>
<protein>
    <submittedName>
        <fullName evidence="3">DYW domain-containing protein</fullName>
    </submittedName>
</protein>
<dbReference type="EMBL" id="MNCJ02000329">
    <property type="protein sequence ID" value="KAF5770516.1"/>
    <property type="molecule type" value="Genomic_DNA"/>
</dbReference>
<comment type="similarity">
    <text evidence="1">Belongs to the PPR family. PCMP-H subfamily.</text>
</comment>
<dbReference type="Proteomes" id="UP000215914">
    <property type="component" value="Unassembled WGS sequence"/>
</dbReference>
<feature type="domain" description="DYW" evidence="2">
    <location>
        <begin position="41"/>
        <end position="121"/>
    </location>
</feature>
<dbReference type="AlphaFoldDB" id="A0A9K3H8Y9"/>
<organism evidence="3 4">
    <name type="scientific">Helianthus annuus</name>
    <name type="common">Common sunflower</name>
    <dbReference type="NCBI Taxonomy" id="4232"/>
    <lineage>
        <taxon>Eukaryota</taxon>
        <taxon>Viridiplantae</taxon>
        <taxon>Streptophyta</taxon>
        <taxon>Embryophyta</taxon>
        <taxon>Tracheophyta</taxon>
        <taxon>Spermatophyta</taxon>
        <taxon>Magnoliopsida</taxon>
        <taxon>eudicotyledons</taxon>
        <taxon>Gunneridae</taxon>
        <taxon>Pentapetalae</taxon>
        <taxon>asterids</taxon>
        <taxon>campanulids</taxon>
        <taxon>Asterales</taxon>
        <taxon>Asteraceae</taxon>
        <taxon>Asteroideae</taxon>
        <taxon>Heliantheae alliance</taxon>
        <taxon>Heliantheae</taxon>
        <taxon>Helianthus</taxon>
    </lineage>
</organism>
<dbReference type="GO" id="GO:0008270">
    <property type="term" value="F:zinc ion binding"/>
    <property type="evidence" value="ECO:0007669"/>
    <property type="project" value="InterPro"/>
</dbReference>
<dbReference type="InterPro" id="IPR032867">
    <property type="entry name" value="DYW_dom"/>
</dbReference>
<comment type="caution">
    <text evidence="3">The sequence shown here is derived from an EMBL/GenBank/DDBJ whole genome shotgun (WGS) entry which is preliminary data.</text>
</comment>
<gene>
    <name evidence="3" type="ORF">HanXRQr2_Chr14g0660311</name>
</gene>
<evidence type="ECO:0000313" key="4">
    <source>
        <dbReference type="Proteomes" id="UP000215914"/>
    </source>
</evidence>
<reference evidence="3" key="1">
    <citation type="journal article" date="2017" name="Nature">
        <title>The sunflower genome provides insights into oil metabolism, flowering and Asterid evolution.</title>
        <authorList>
            <person name="Badouin H."/>
            <person name="Gouzy J."/>
            <person name="Grassa C.J."/>
            <person name="Murat F."/>
            <person name="Staton S.E."/>
            <person name="Cottret L."/>
            <person name="Lelandais-Briere C."/>
            <person name="Owens G.L."/>
            <person name="Carrere S."/>
            <person name="Mayjonade B."/>
            <person name="Legrand L."/>
            <person name="Gill N."/>
            <person name="Kane N.C."/>
            <person name="Bowers J.E."/>
            <person name="Hubner S."/>
            <person name="Bellec A."/>
            <person name="Berard A."/>
            <person name="Berges H."/>
            <person name="Blanchet N."/>
            <person name="Boniface M.C."/>
            <person name="Brunel D."/>
            <person name="Catrice O."/>
            <person name="Chaidir N."/>
            <person name="Claudel C."/>
            <person name="Donnadieu C."/>
            <person name="Faraut T."/>
            <person name="Fievet G."/>
            <person name="Helmstetter N."/>
            <person name="King M."/>
            <person name="Knapp S.J."/>
            <person name="Lai Z."/>
            <person name="Le Paslier M.C."/>
            <person name="Lippi Y."/>
            <person name="Lorenzon L."/>
            <person name="Mandel J.R."/>
            <person name="Marage G."/>
            <person name="Marchand G."/>
            <person name="Marquand E."/>
            <person name="Bret-Mestries E."/>
            <person name="Morien E."/>
            <person name="Nambeesan S."/>
            <person name="Nguyen T."/>
            <person name="Pegot-Espagnet P."/>
            <person name="Pouilly N."/>
            <person name="Raftis F."/>
            <person name="Sallet E."/>
            <person name="Schiex T."/>
            <person name="Thomas J."/>
            <person name="Vandecasteele C."/>
            <person name="Vares D."/>
            <person name="Vear F."/>
            <person name="Vautrin S."/>
            <person name="Crespi M."/>
            <person name="Mangin B."/>
            <person name="Burke J.M."/>
            <person name="Salse J."/>
            <person name="Munos S."/>
            <person name="Vincourt P."/>
            <person name="Rieseberg L.H."/>
            <person name="Langlade N.B."/>
        </authorList>
    </citation>
    <scope>NUCLEOTIDE SEQUENCE</scope>
    <source>
        <tissue evidence="3">Leaves</tissue>
    </source>
</reference>
<sequence>MRCSFRQKFTGGILNLSKSCTFCPLEQTWLEISVKNCYVQCSIQEKETLLCGHSERLAIAFGLLNLPPGVPIRAAKNLRVCNDCHSATKFISKVVEREIIVRDVKRFNYFKDRKCSCGDYW</sequence>
<evidence type="ECO:0000256" key="1">
    <source>
        <dbReference type="ARBA" id="ARBA00006643"/>
    </source>
</evidence>
<keyword evidence="4" id="KW-1185">Reference proteome</keyword>